<evidence type="ECO:0000313" key="1">
    <source>
        <dbReference type="EMBL" id="GIY30044.1"/>
    </source>
</evidence>
<name>A0AAV4S9K9_CAEEX</name>
<reference evidence="1 2" key="1">
    <citation type="submission" date="2021-06" db="EMBL/GenBank/DDBJ databases">
        <title>Caerostris extrusa draft genome.</title>
        <authorList>
            <person name="Kono N."/>
            <person name="Arakawa K."/>
        </authorList>
    </citation>
    <scope>NUCLEOTIDE SEQUENCE [LARGE SCALE GENOMIC DNA]</scope>
</reference>
<dbReference type="Proteomes" id="UP001054945">
    <property type="component" value="Unassembled WGS sequence"/>
</dbReference>
<gene>
    <name evidence="1" type="ORF">CEXT_713831</name>
</gene>
<keyword evidence="2" id="KW-1185">Reference proteome</keyword>
<evidence type="ECO:0000313" key="2">
    <source>
        <dbReference type="Proteomes" id="UP001054945"/>
    </source>
</evidence>
<dbReference type="EMBL" id="BPLR01009168">
    <property type="protein sequence ID" value="GIY30044.1"/>
    <property type="molecule type" value="Genomic_DNA"/>
</dbReference>
<organism evidence="1 2">
    <name type="scientific">Caerostris extrusa</name>
    <name type="common">Bark spider</name>
    <name type="synonym">Caerostris bankana</name>
    <dbReference type="NCBI Taxonomy" id="172846"/>
    <lineage>
        <taxon>Eukaryota</taxon>
        <taxon>Metazoa</taxon>
        <taxon>Ecdysozoa</taxon>
        <taxon>Arthropoda</taxon>
        <taxon>Chelicerata</taxon>
        <taxon>Arachnida</taxon>
        <taxon>Araneae</taxon>
        <taxon>Araneomorphae</taxon>
        <taxon>Entelegynae</taxon>
        <taxon>Araneoidea</taxon>
        <taxon>Araneidae</taxon>
        <taxon>Caerostris</taxon>
    </lineage>
</organism>
<accession>A0AAV4S9K9</accession>
<protein>
    <submittedName>
        <fullName evidence="1">Uncharacterized protein</fullName>
    </submittedName>
</protein>
<dbReference type="AlphaFoldDB" id="A0AAV4S9K9"/>
<sequence>MNMSLDITDGQERPGGQRIDFSELGVLGSKSDKGCRTKSWHSESEYRFHRWPGEQCIDFPGGQCIGGVLGSKSAKGCLNRKLTF</sequence>
<comment type="caution">
    <text evidence="1">The sequence shown here is derived from an EMBL/GenBank/DDBJ whole genome shotgun (WGS) entry which is preliminary data.</text>
</comment>
<proteinExistence type="predicted"/>